<dbReference type="GO" id="GO:0008270">
    <property type="term" value="F:zinc ion binding"/>
    <property type="evidence" value="ECO:0007669"/>
    <property type="project" value="UniProtKB-KW"/>
</dbReference>
<organism evidence="9 10">
    <name type="scientific">Meloidogyne incognita</name>
    <name type="common">Southern root-knot nematode worm</name>
    <name type="synonym">Oxyuris incognita</name>
    <dbReference type="NCBI Taxonomy" id="6306"/>
    <lineage>
        <taxon>Eukaryota</taxon>
        <taxon>Metazoa</taxon>
        <taxon>Ecdysozoa</taxon>
        <taxon>Nematoda</taxon>
        <taxon>Chromadorea</taxon>
        <taxon>Rhabditida</taxon>
        <taxon>Tylenchina</taxon>
        <taxon>Tylenchomorpha</taxon>
        <taxon>Tylenchoidea</taxon>
        <taxon>Meloidogynidae</taxon>
        <taxon>Meloidogyninae</taxon>
        <taxon>Meloidogyne</taxon>
        <taxon>Meloidogyne incognita group</taxon>
    </lineage>
</organism>
<dbReference type="SUPFAM" id="SSF57903">
    <property type="entry name" value="FYVE/PHD zinc finger"/>
    <property type="match status" value="1"/>
</dbReference>
<feature type="coiled-coil region" evidence="6">
    <location>
        <begin position="248"/>
        <end position="492"/>
    </location>
</feature>
<keyword evidence="4 6" id="KW-0175">Coiled coil</keyword>
<keyword evidence="3" id="KW-0862">Zinc</keyword>
<dbReference type="AlphaFoldDB" id="A0A914NED1"/>
<dbReference type="InterPro" id="IPR017455">
    <property type="entry name" value="Znf_FYVE-rel"/>
</dbReference>
<proteinExistence type="predicted"/>
<dbReference type="InterPro" id="IPR000306">
    <property type="entry name" value="Znf_FYVE"/>
</dbReference>
<dbReference type="CDD" id="cd15721">
    <property type="entry name" value="FYVE_RUFY1_like"/>
    <property type="match status" value="1"/>
</dbReference>
<keyword evidence="1" id="KW-0479">Metal-binding</keyword>
<reference evidence="10" key="1">
    <citation type="submission" date="2022-11" db="UniProtKB">
        <authorList>
            <consortium name="WormBaseParasite"/>
        </authorList>
    </citation>
    <scope>IDENTIFICATION</scope>
</reference>
<evidence type="ECO:0000256" key="2">
    <source>
        <dbReference type="ARBA" id="ARBA00022771"/>
    </source>
</evidence>
<feature type="domain" description="FYVE-type" evidence="7">
    <location>
        <begin position="504"/>
        <end position="562"/>
    </location>
</feature>
<dbReference type="SMART" id="SM00593">
    <property type="entry name" value="RUN"/>
    <property type="match status" value="1"/>
</dbReference>
<dbReference type="Pfam" id="PF02759">
    <property type="entry name" value="RUN"/>
    <property type="match status" value="1"/>
</dbReference>
<evidence type="ECO:0000259" key="8">
    <source>
        <dbReference type="PROSITE" id="PS50826"/>
    </source>
</evidence>
<dbReference type="InterPro" id="IPR011011">
    <property type="entry name" value="Znf_FYVE_PHD"/>
</dbReference>
<dbReference type="SMART" id="SM00064">
    <property type="entry name" value="FYVE"/>
    <property type="match status" value="1"/>
</dbReference>
<dbReference type="Proteomes" id="UP000887563">
    <property type="component" value="Unplaced"/>
</dbReference>
<keyword evidence="2 5" id="KW-0863">Zinc-finger</keyword>
<dbReference type="Gene3D" id="1.20.58.900">
    <property type="match status" value="1"/>
</dbReference>
<dbReference type="PANTHER" id="PTHR45956:SF6">
    <property type="entry name" value="RUN DOMAIN-CONTAINING PROTEIN"/>
    <property type="match status" value="1"/>
</dbReference>
<evidence type="ECO:0000313" key="9">
    <source>
        <dbReference type="Proteomes" id="UP000887563"/>
    </source>
</evidence>
<evidence type="ECO:0000256" key="6">
    <source>
        <dbReference type="SAM" id="Coils"/>
    </source>
</evidence>
<dbReference type="InterPro" id="IPR047335">
    <property type="entry name" value="RUFY1-3"/>
</dbReference>
<evidence type="ECO:0000256" key="4">
    <source>
        <dbReference type="ARBA" id="ARBA00023054"/>
    </source>
</evidence>
<protein>
    <submittedName>
        <fullName evidence="10">FYVE-type domain-containing protein</fullName>
    </submittedName>
</protein>
<dbReference type="Gene3D" id="3.30.40.10">
    <property type="entry name" value="Zinc/RING finger domain, C3HC4 (zinc finger)"/>
    <property type="match status" value="1"/>
</dbReference>
<evidence type="ECO:0000313" key="10">
    <source>
        <dbReference type="WBParaSite" id="Minc3s05732g38734"/>
    </source>
</evidence>
<dbReference type="GO" id="GO:0005737">
    <property type="term" value="C:cytoplasm"/>
    <property type="evidence" value="ECO:0007669"/>
    <property type="project" value="TreeGrafter"/>
</dbReference>
<dbReference type="PROSITE" id="PS50826">
    <property type="entry name" value="RUN"/>
    <property type="match status" value="1"/>
</dbReference>
<dbReference type="InterPro" id="IPR037213">
    <property type="entry name" value="Run_dom_sf"/>
</dbReference>
<dbReference type="InterPro" id="IPR004012">
    <property type="entry name" value="Run_dom"/>
</dbReference>
<sequence length="577" mass="67659">MDLLHPPLHPLQIQPSMNSVEEHFKNFSRRAQRICHENERSNLLALMRLVLNSLLDDQIRRTRILDLVESQVISDFFIIFEKCLWHGFKVPASSLIGRRKLPETEMWEFVGIASKSNKEMEDLYNSLGGMSTLRSVLSKYRGFWRLALMQKRLAEYLLCLYECPKKDQFYEPWALIRSESCSFLCGAFLSLNVFDSNLLVEEDALLEQINSFDLTPYIRLPTLPGHFPEAFDNDKDCSITTEEEYTDLRTILDQKQYLEERNRQLSANIEQLKIKVDKFSNGCSTNDVTLHRNDSSLIFTERLRDLERERDILRARLAEKEDSLAISQDQLKGTRRFTEDLYEKLKASECKIKRFQSDIEKMKELNNKEVNNLNDSLISLAKNLKNEQMEEKECFKLEFVKITKIYSETMSMLKNKNEELSAERESLNSLKSECNELNAKIKALTNIENELLELKEDYRKCKQELSESKQALQEFSEALSESKLRMVELKEEIMPLSDAKWIKDKEAVQCRLCDIQFSVIQRRHHCRNCGLIFCNSCSSGRVKLPSNYHPVRVCLNCYHLLRNRQLSINSVFDRRQI</sequence>
<dbReference type="SUPFAM" id="SSF140741">
    <property type="entry name" value="RUN domain-like"/>
    <property type="match status" value="1"/>
</dbReference>
<accession>A0A914NED1</accession>
<dbReference type="Pfam" id="PF01363">
    <property type="entry name" value="FYVE"/>
    <property type="match status" value="1"/>
</dbReference>
<evidence type="ECO:0000259" key="7">
    <source>
        <dbReference type="PROSITE" id="PS50178"/>
    </source>
</evidence>
<evidence type="ECO:0000256" key="1">
    <source>
        <dbReference type="ARBA" id="ARBA00022723"/>
    </source>
</evidence>
<dbReference type="PROSITE" id="PS50178">
    <property type="entry name" value="ZF_FYVE"/>
    <property type="match status" value="1"/>
</dbReference>
<dbReference type="PANTHER" id="PTHR45956">
    <property type="entry name" value="RUN AND FYVE DOMAIN-CONTAINING PROTEIN 2-LIKE PROTEIN"/>
    <property type="match status" value="1"/>
</dbReference>
<dbReference type="InterPro" id="IPR013083">
    <property type="entry name" value="Znf_RING/FYVE/PHD"/>
</dbReference>
<dbReference type="WBParaSite" id="Minc3s05732g38734">
    <property type="protein sequence ID" value="Minc3s05732g38734"/>
    <property type="gene ID" value="Minc3s05732g38734"/>
</dbReference>
<evidence type="ECO:0000256" key="5">
    <source>
        <dbReference type="PROSITE-ProRule" id="PRU00091"/>
    </source>
</evidence>
<evidence type="ECO:0000256" key="3">
    <source>
        <dbReference type="ARBA" id="ARBA00022833"/>
    </source>
</evidence>
<name>A0A914NED1_MELIC</name>
<keyword evidence="9" id="KW-1185">Reference proteome</keyword>
<feature type="domain" description="RUN" evidence="8">
    <location>
        <begin position="67"/>
        <end position="203"/>
    </location>
</feature>